<feature type="domain" description="GAF" evidence="1">
    <location>
        <begin position="8"/>
        <end position="128"/>
    </location>
</feature>
<dbReference type="Pfam" id="PF01590">
    <property type="entry name" value="GAF"/>
    <property type="match status" value="1"/>
</dbReference>
<reference evidence="3" key="1">
    <citation type="journal article" date="2019" name="Int. J. Syst. Evol. Microbiol.">
        <title>The Global Catalogue of Microorganisms (GCM) 10K type strain sequencing project: providing services to taxonomists for standard genome sequencing and annotation.</title>
        <authorList>
            <consortium name="The Broad Institute Genomics Platform"/>
            <consortium name="The Broad Institute Genome Sequencing Center for Infectious Disease"/>
            <person name="Wu L."/>
            <person name="Ma J."/>
        </authorList>
    </citation>
    <scope>NUCLEOTIDE SEQUENCE [LARGE SCALE GENOMIC DNA]</scope>
    <source>
        <strain evidence="3">CGMCC 1.18575</strain>
    </source>
</reference>
<dbReference type="Proteomes" id="UP001596113">
    <property type="component" value="Unassembled WGS sequence"/>
</dbReference>
<organism evidence="2 3">
    <name type="scientific">Cohnella soli</name>
    <dbReference type="NCBI Taxonomy" id="425005"/>
    <lineage>
        <taxon>Bacteria</taxon>
        <taxon>Bacillati</taxon>
        <taxon>Bacillota</taxon>
        <taxon>Bacilli</taxon>
        <taxon>Bacillales</taxon>
        <taxon>Paenibacillaceae</taxon>
        <taxon>Cohnella</taxon>
    </lineage>
</organism>
<dbReference type="Gene3D" id="3.30.450.40">
    <property type="match status" value="1"/>
</dbReference>
<keyword evidence="3" id="KW-1185">Reference proteome</keyword>
<dbReference type="InterPro" id="IPR029016">
    <property type="entry name" value="GAF-like_dom_sf"/>
</dbReference>
<accession>A0ABW0I0J2</accession>
<evidence type="ECO:0000313" key="2">
    <source>
        <dbReference type="EMBL" id="MFC5405992.1"/>
    </source>
</evidence>
<dbReference type="SUPFAM" id="SSF55781">
    <property type="entry name" value="GAF domain-like"/>
    <property type="match status" value="1"/>
</dbReference>
<name>A0ABW0I0J2_9BACL</name>
<comment type="caution">
    <text evidence="2">The sequence shown here is derived from an EMBL/GenBank/DDBJ whole genome shotgun (WGS) entry which is preliminary data.</text>
</comment>
<gene>
    <name evidence="2" type="ORF">ACFPOF_24890</name>
</gene>
<evidence type="ECO:0000259" key="1">
    <source>
        <dbReference type="Pfam" id="PF01590"/>
    </source>
</evidence>
<sequence length="155" mass="17071">MECENEIRRELQMLLSGLSCDFCALALKEKDSGALKWTVVVGNLNERCLNMADPPNRGLSGTVAKVGRPMTLQVSELVRSRDLYNYPIMISEKLRSAYAVPLMKNAKAFAILLAGDRKRRVYRPDERSAAIASGERLLNLLSGIPGQMGQANGCL</sequence>
<dbReference type="EMBL" id="JBHSMI010000052">
    <property type="protein sequence ID" value="MFC5405992.1"/>
    <property type="molecule type" value="Genomic_DNA"/>
</dbReference>
<dbReference type="RefSeq" id="WP_378137776.1">
    <property type="nucleotide sequence ID" value="NZ_JBHSMI010000052.1"/>
</dbReference>
<dbReference type="InterPro" id="IPR003018">
    <property type="entry name" value="GAF"/>
</dbReference>
<proteinExistence type="predicted"/>
<protein>
    <submittedName>
        <fullName evidence="2">GAF domain-containing protein</fullName>
    </submittedName>
</protein>
<evidence type="ECO:0000313" key="3">
    <source>
        <dbReference type="Proteomes" id="UP001596113"/>
    </source>
</evidence>